<keyword evidence="4" id="KW-1133">Transmembrane helix</keyword>
<name>A0ABT1XND3_9BURK</name>
<dbReference type="RefSeq" id="WP_257512998.1">
    <property type="nucleotide sequence ID" value="NZ_JANKHG010000027.1"/>
</dbReference>
<protein>
    <recommendedName>
        <fullName evidence="1">diguanylate cyclase</fullName>
        <ecNumber evidence="1">2.7.7.65</ecNumber>
    </recommendedName>
</protein>
<dbReference type="SMART" id="SM00267">
    <property type="entry name" value="GGDEF"/>
    <property type="match status" value="1"/>
</dbReference>
<keyword evidence="4" id="KW-0812">Transmembrane</keyword>
<dbReference type="NCBIfam" id="TIGR00254">
    <property type="entry name" value="GGDEF"/>
    <property type="match status" value="1"/>
</dbReference>
<dbReference type="InterPro" id="IPR000160">
    <property type="entry name" value="GGDEF_dom"/>
</dbReference>
<feature type="domain" description="GGDEF" evidence="5">
    <location>
        <begin position="266"/>
        <end position="388"/>
    </location>
</feature>
<gene>
    <name evidence="6" type="ORF">NSP04_14115</name>
</gene>
<dbReference type="Proteomes" id="UP001165267">
    <property type="component" value="Unassembled WGS sequence"/>
</dbReference>
<keyword evidence="4" id="KW-0472">Membrane</keyword>
<feature type="transmembrane region" description="Helical" evidence="4">
    <location>
        <begin position="41"/>
        <end position="59"/>
    </location>
</feature>
<dbReference type="EMBL" id="JANKHG010000027">
    <property type="protein sequence ID" value="MCR2747782.1"/>
    <property type="molecule type" value="Genomic_DNA"/>
</dbReference>
<feature type="compositionally biased region" description="Polar residues" evidence="3">
    <location>
        <begin position="1"/>
        <end position="14"/>
    </location>
</feature>
<evidence type="ECO:0000256" key="2">
    <source>
        <dbReference type="ARBA" id="ARBA00034247"/>
    </source>
</evidence>
<sequence>MNSEASEPGVQNTPADEKPRAGLRTRLLSTINPFSEKTIRVLWVALCASLACVAVFNFYQTQQIQQDMVKRRLMEVSLQDLIVQSTALRHLDNARSYETKLGLETRGYGSPQELINQLAARLAVIEAINEQPELLERTQALRQQLVRIDNAANNNRQINFSVMDEWFVELSLLNTAIKQNASASDDKMKTLQRNNLILTLMVLFLSVGYVSWTMWLQSKVRQKFAAELFYLRNQARTDSLTGLLNRRGWQNSTDSYLRKMQRQSQLQGSVAIIDIDYFKQYNDTYGHEAGDARLREFAETLKANFRPGDLIARIGGEEFAVLLPNCTSEDAQRIVDRIRMGSQTQVGFSAGICDVALNEGIERTMAIADQALYQAKNKGRNRSCLAKA</sequence>
<evidence type="ECO:0000256" key="1">
    <source>
        <dbReference type="ARBA" id="ARBA00012528"/>
    </source>
</evidence>
<dbReference type="PROSITE" id="PS50887">
    <property type="entry name" value="GGDEF"/>
    <property type="match status" value="1"/>
</dbReference>
<dbReference type="SUPFAM" id="SSF55073">
    <property type="entry name" value="Nucleotide cyclase"/>
    <property type="match status" value="1"/>
</dbReference>
<dbReference type="PANTHER" id="PTHR45138">
    <property type="entry name" value="REGULATORY COMPONENTS OF SENSORY TRANSDUCTION SYSTEM"/>
    <property type="match status" value="1"/>
</dbReference>
<evidence type="ECO:0000256" key="3">
    <source>
        <dbReference type="SAM" id="MobiDB-lite"/>
    </source>
</evidence>
<evidence type="ECO:0000256" key="4">
    <source>
        <dbReference type="SAM" id="Phobius"/>
    </source>
</evidence>
<organism evidence="6 7">
    <name type="scientific">Limnobacter parvus</name>
    <dbReference type="NCBI Taxonomy" id="2939690"/>
    <lineage>
        <taxon>Bacteria</taxon>
        <taxon>Pseudomonadati</taxon>
        <taxon>Pseudomonadota</taxon>
        <taxon>Betaproteobacteria</taxon>
        <taxon>Burkholderiales</taxon>
        <taxon>Burkholderiaceae</taxon>
        <taxon>Limnobacter</taxon>
    </lineage>
</organism>
<feature type="region of interest" description="Disordered" evidence="3">
    <location>
        <begin position="1"/>
        <end position="21"/>
    </location>
</feature>
<dbReference type="EC" id="2.7.7.65" evidence="1"/>
<comment type="caution">
    <text evidence="6">The sequence shown here is derived from an EMBL/GenBank/DDBJ whole genome shotgun (WGS) entry which is preliminary data.</text>
</comment>
<accession>A0ABT1XND3</accession>
<feature type="transmembrane region" description="Helical" evidence="4">
    <location>
        <begin position="196"/>
        <end position="215"/>
    </location>
</feature>
<evidence type="ECO:0000259" key="5">
    <source>
        <dbReference type="PROSITE" id="PS50887"/>
    </source>
</evidence>
<comment type="catalytic activity">
    <reaction evidence="2">
        <text>2 GTP = 3',3'-c-di-GMP + 2 diphosphate</text>
        <dbReference type="Rhea" id="RHEA:24898"/>
        <dbReference type="ChEBI" id="CHEBI:33019"/>
        <dbReference type="ChEBI" id="CHEBI:37565"/>
        <dbReference type="ChEBI" id="CHEBI:58805"/>
        <dbReference type="EC" id="2.7.7.65"/>
    </reaction>
</comment>
<proteinExistence type="predicted"/>
<dbReference type="InterPro" id="IPR050469">
    <property type="entry name" value="Diguanylate_Cyclase"/>
</dbReference>
<evidence type="ECO:0000313" key="7">
    <source>
        <dbReference type="Proteomes" id="UP001165267"/>
    </source>
</evidence>
<dbReference type="InterPro" id="IPR029787">
    <property type="entry name" value="Nucleotide_cyclase"/>
</dbReference>
<dbReference type="Gene3D" id="3.30.70.270">
    <property type="match status" value="1"/>
</dbReference>
<evidence type="ECO:0000313" key="6">
    <source>
        <dbReference type="EMBL" id="MCR2747782.1"/>
    </source>
</evidence>
<dbReference type="InterPro" id="IPR043128">
    <property type="entry name" value="Rev_trsase/Diguanyl_cyclase"/>
</dbReference>
<dbReference type="PANTHER" id="PTHR45138:SF9">
    <property type="entry name" value="DIGUANYLATE CYCLASE DGCM-RELATED"/>
    <property type="match status" value="1"/>
</dbReference>
<reference evidence="6" key="1">
    <citation type="submission" date="2022-07" db="EMBL/GenBank/DDBJ databases">
        <authorList>
            <person name="Xamxidin M."/>
        </authorList>
    </citation>
    <scope>NUCLEOTIDE SEQUENCE</scope>
    <source>
        <strain evidence="6">YS8-69</strain>
    </source>
</reference>
<dbReference type="CDD" id="cd01949">
    <property type="entry name" value="GGDEF"/>
    <property type="match status" value="1"/>
</dbReference>
<keyword evidence="7" id="KW-1185">Reference proteome</keyword>
<dbReference type="Pfam" id="PF00990">
    <property type="entry name" value="GGDEF"/>
    <property type="match status" value="1"/>
</dbReference>